<dbReference type="EMBL" id="AC002304">
    <property type="protein sequence ID" value="AAF79330.1"/>
    <property type="molecule type" value="Genomic_DNA"/>
</dbReference>
<protein>
    <submittedName>
        <fullName evidence="2">F14J16.28</fullName>
    </submittedName>
</protein>
<dbReference type="ExpressionAtlas" id="Q9LG10">
    <property type="expression patterns" value="baseline and differential"/>
</dbReference>
<evidence type="ECO:0000313" key="2">
    <source>
        <dbReference type="EMBL" id="AAF79330.1"/>
    </source>
</evidence>
<feature type="region of interest" description="Disordered" evidence="1">
    <location>
        <begin position="91"/>
        <end position="121"/>
    </location>
</feature>
<proteinExistence type="predicted"/>
<organism evidence="2">
    <name type="scientific">Arabidopsis thaliana</name>
    <name type="common">Mouse-ear cress</name>
    <dbReference type="NCBI Taxonomy" id="3702"/>
    <lineage>
        <taxon>Eukaryota</taxon>
        <taxon>Viridiplantae</taxon>
        <taxon>Streptophyta</taxon>
        <taxon>Embryophyta</taxon>
        <taxon>Tracheophyta</taxon>
        <taxon>Spermatophyta</taxon>
        <taxon>Magnoliopsida</taxon>
        <taxon>eudicotyledons</taxon>
        <taxon>Gunneridae</taxon>
        <taxon>Pentapetalae</taxon>
        <taxon>rosids</taxon>
        <taxon>malvids</taxon>
        <taxon>Brassicales</taxon>
        <taxon>Brassicaceae</taxon>
        <taxon>Camelineae</taxon>
        <taxon>Arabidopsis</taxon>
    </lineage>
</organism>
<sequence length="499" mass="54823">MYSITLTRMTVLKKLLRKFDSPVTKKTSCAIDKYDFLRCFAKDTQRESKVLQHIVIDVEVPVNEEPSRCELSGDGNSDLVDVISHGRIGIDSSTSSSLTENDEVSTGEATNPASDPHEVEPENAFRCKLHKAKAQKECKPMAATTISPAIRKQMSSVAVAMKVAVIGSGISGAVCASTLARNGVSVTIFDSGRGPGGRMSQRREIGEDGKELMFDHGAPFFCVSNSDAMALVHEWESRGFVSEWKQVFGSFDCASNKFLGIQQEGDAKKYVGVPGMNSISKALCNESGVKSMFGTGIAKMEWLEEEIPWLLTDSKGENLGRFDGVVASDKNIVSPRFTQVTGLPPPLGKTCTNSVLLQLLFQCYITFISIHFYLLSYTDLSLVPELATKLQNIPVLPCFSLMLAFKEPLSSIPVKGLSFKNSEILSWAHCESTKPGRSTDSERWILHSTPDYANSVIAKTGLQKLSSETLNKISEEMFKEFQCSGLVSSLPFFMKAHRW</sequence>
<reference evidence="2" key="3">
    <citation type="submission" date="2000-06" db="EMBL/GenBank/DDBJ databases">
        <authorList>
            <person name="Cheuk R."/>
            <person name="Shinn P."/>
            <person name="Brooks S."/>
            <person name="Buehler E."/>
            <person name="Chao Q."/>
            <person name="Johnson-Hopson C."/>
            <person name="Khan S."/>
            <person name="Kim C."/>
            <person name="Altafi H."/>
            <person name="Bei B."/>
            <person name="Chin C."/>
            <person name="Chiou J."/>
            <person name="Choi E."/>
            <person name="Conn L."/>
            <person name="Conway A."/>
            <person name="Gonzalez A."/>
            <person name="Hansen N."/>
            <person name="Howing B."/>
            <person name="Koo T."/>
            <person name="Lam B."/>
            <person name="Lee J."/>
            <person name="Lenz C."/>
            <person name="Li J."/>
            <person name="Liu A."/>
            <person name="Liu J."/>
            <person name="Liu S."/>
            <person name="Mukharsky N."/>
            <person name="Nguyen M."/>
            <person name="Palm C."/>
            <person name="Pham P."/>
            <person name="Sakano H."/>
            <person name="Schwartz J."/>
            <person name="Southwick A."/>
            <person name="Thaveri A."/>
            <person name="Toriumi M."/>
            <person name="Vaysberg M."/>
            <person name="Yu G."/>
            <person name="Davis R."/>
            <person name="Federspiel N."/>
            <person name="Theologis A."/>
            <person name="Ecker J."/>
        </authorList>
    </citation>
    <scope>NUCLEOTIDE SEQUENCE</scope>
</reference>
<dbReference type="InterPro" id="IPR036188">
    <property type="entry name" value="FAD/NAD-bd_sf"/>
</dbReference>
<evidence type="ECO:0000256" key="1">
    <source>
        <dbReference type="SAM" id="MobiDB-lite"/>
    </source>
</evidence>
<dbReference type="Pfam" id="PF13450">
    <property type="entry name" value="NAD_binding_8"/>
    <property type="match status" value="1"/>
</dbReference>
<dbReference type="PANTHER" id="PTHR16128">
    <property type="entry name" value="FAD/NAD(P)-BINDING OXIDOREDUCTASE FAMILY PROTEIN"/>
    <property type="match status" value="1"/>
</dbReference>
<name>Q9LG10_ARATH</name>
<accession>Q9LG10</accession>
<dbReference type="Gene3D" id="3.90.660.10">
    <property type="match status" value="2"/>
</dbReference>
<dbReference type="Gene3D" id="3.50.50.60">
    <property type="entry name" value="FAD/NAD(P)-binding domain"/>
    <property type="match status" value="1"/>
</dbReference>
<dbReference type="AlphaFoldDB" id="Q9LG10"/>
<reference key="1">
    <citation type="journal article" date="2000" name="Nature">
        <title>Sequence and analysis of chromosome 1 of the plant Arabidopsis thaliana.</title>
        <authorList>
            <person name="Theologis A."/>
            <person name="Ecker J.R."/>
            <person name="Palm C.J."/>
            <person name="Federspiel N.A."/>
            <person name="Kaul S."/>
            <person name="White O."/>
            <person name="Alonso J."/>
            <person name="Altafi H."/>
            <person name="Araujo R."/>
            <person name="Bowman C.L."/>
            <person name="Brooks S.Y."/>
            <person name="Buehler E."/>
            <person name="Chan A."/>
            <person name="Chao Q."/>
            <person name="Chen H."/>
            <person name="Cheuk R.F."/>
            <person name="Chin C.W."/>
            <person name="Chung M.K."/>
            <person name="Conn L."/>
            <person name="Conway A.B."/>
            <person name="Conway A.R."/>
            <person name="Creasy T.H."/>
            <person name="Dewar K."/>
            <person name="Dunn P."/>
            <person name="Etgu P."/>
            <person name="Feldblyum T.V."/>
            <person name="Feng J."/>
            <person name="Fong B."/>
            <person name="Fujii C.Y."/>
            <person name="Gill J.E."/>
            <person name="Goldsmith A.D."/>
            <person name="Haas B."/>
            <person name="Hansen N.F."/>
            <person name="Hughes B."/>
            <person name="Huizar L."/>
            <person name="Hunter J.L."/>
            <person name="Jenkins J."/>
            <person name="Johnson-Hopson C."/>
            <person name="Khan S."/>
            <person name="Khaykin E."/>
            <person name="Kim C.J."/>
            <person name="Koo H.L."/>
            <person name="Kremenetskaia I."/>
            <person name="Kurtz D.B."/>
            <person name="Kwan A."/>
            <person name="Lam B."/>
            <person name="Langin-Hooper S."/>
            <person name="Lee A."/>
            <person name="Lee J.M."/>
            <person name="Lenz C.A."/>
            <person name="Li J.H."/>
            <person name="Li Y."/>
            <person name="Lin X."/>
            <person name="Liu S.X."/>
            <person name="Liu Z.A."/>
            <person name="Luros J.S."/>
            <person name="Maiti R."/>
            <person name="Marziali A."/>
            <person name="Militscher J."/>
            <person name="Miranda M."/>
            <person name="Nguyen M."/>
            <person name="Nierman W.C."/>
            <person name="Osborne B.I."/>
            <person name="Pai G."/>
            <person name="Peterson J."/>
            <person name="Pham P.K."/>
            <person name="Rizzo M."/>
            <person name="Rooney T."/>
            <person name="Rowley D."/>
            <person name="Sakano H."/>
            <person name="Salzberg S.L."/>
            <person name="Schwartz J.R."/>
            <person name="Shinn P."/>
            <person name="Southwick A.M."/>
            <person name="Sun H."/>
            <person name="Tallon L.J."/>
            <person name="Tambunga G."/>
            <person name="Toriumi M.J."/>
            <person name="Town C.D."/>
            <person name="Utterback T."/>
            <person name="Van Aken S."/>
            <person name="Vaysberg M."/>
            <person name="Vysotskaia V.S."/>
            <person name="Walker M."/>
            <person name="Wu D."/>
            <person name="Yu G."/>
            <person name="Fraser C.M."/>
            <person name="Venter J.C."/>
            <person name="Davis R.W."/>
        </authorList>
    </citation>
    <scope>NUCLEOTIDE SEQUENCE [LARGE SCALE GENOMIC DNA]</scope>
    <source>
        <strain>cv. Columbia</strain>
    </source>
</reference>
<dbReference type="SUPFAM" id="SSF51905">
    <property type="entry name" value="FAD/NAD(P)-binding domain"/>
    <property type="match status" value="1"/>
</dbReference>
<reference evidence="2" key="2">
    <citation type="submission" date="2000-05" db="EMBL/GenBank/DDBJ databases">
        <title>Genomic sequence for Arabidopsis thaliana BAC F14J16 from chromosome I.</title>
        <authorList>
            <person name="Shinn P."/>
            <person name="Brooks S."/>
            <person name="Buehler E."/>
            <person name="Chao Q."/>
            <person name="Johnson-Hopson C."/>
            <person name="Khan S."/>
            <person name="Kim C."/>
            <person name="Altafi H."/>
            <person name="Bei Q."/>
            <person name="Chin C."/>
            <person name="Chiou J."/>
            <person name="Choi E."/>
            <person name="Conn L."/>
            <person name="Conway A."/>
            <person name="Gonzales A."/>
            <person name="Hansen N."/>
            <person name="Howing B."/>
            <person name="Koo T."/>
            <person name="Lam B."/>
            <person name="Lee J."/>
            <person name="Lenz C."/>
            <person name="Li J."/>
            <person name="Liu A."/>
            <person name="Liu K."/>
            <person name="Liu S."/>
            <person name="Mukharsky N."/>
            <person name="Nguyen M."/>
            <person name="Palm C."/>
            <person name="Pham P."/>
            <person name="Sakano H."/>
            <person name="Schwartz J."/>
            <person name="Southwick A."/>
            <person name="Thaveri A."/>
            <person name="Toriumi M."/>
            <person name="Vaysberg M."/>
            <person name="Yu G."/>
            <person name="Federspiel N.A."/>
            <person name="Theologis A."/>
            <person name="Ecker J.R."/>
        </authorList>
    </citation>
    <scope>NUCLEOTIDE SEQUENCE</scope>
</reference>
<dbReference type="PANTHER" id="PTHR16128:SF5">
    <property type="entry name" value="FAD_NAD(P)-BINDING OXIDOREDUCTASE FAMILY PROTEIN"/>
    <property type="match status" value="1"/>
</dbReference>
<dbReference type="PRINTS" id="PR00419">
    <property type="entry name" value="ADXRDTASE"/>
</dbReference>